<evidence type="ECO:0000313" key="2">
    <source>
        <dbReference type="Proteomes" id="UP000252519"/>
    </source>
</evidence>
<dbReference type="Proteomes" id="UP000252519">
    <property type="component" value="Unassembled WGS sequence"/>
</dbReference>
<dbReference type="EMBL" id="JOJR01001707">
    <property type="protein sequence ID" value="RCN29984.1"/>
    <property type="molecule type" value="Genomic_DNA"/>
</dbReference>
<protein>
    <submittedName>
        <fullName evidence="1">Uncharacterized protein</fullName>
    </submittedName>
</protein>
<organism evidence="1 2">
    <name type="scientific">Ancylostoma caninum</name>
    <name type="common">Dog hookworm</name>
    <dbReference type="NCBI Taxonomy" id="29170"/>
    <lineage>
        <taxon>Eukaryota</taxon>
        <taxon>Metazoa</taxon>
        <taxon>Ecdysozoa</taxon>
        <taxon>Nematoda</taxon>
        <taxon>Chromadorea</taxon>
        <taxon>Rhabditida</taxon>
        <taxon>Rhabditina</taxon>
        <taxon>Rhabditomorpha</taxon>
        <taxon>Strongyloidea</taxon>
        <taxon>Ancylostomatidae</taxon>
        <taxon>Ancylostomatinae</taxon>
        <taxon>Ancylostoma</taxon>
    </lineage>
</organism>
<reference evidence="1 2" key="1">
    <citation type="submission" date="2014-10" db="EMBL/GenBank/DDBJ databases">
        <title>Draft genome of the hookworm Ancylostoma caninum.</title>
        <authorList>
            <person name="Mitreva M."/>
        </authorList>
    </citation>
    <scope>NUCLEOTIDE SEQUENCE [LARGE SCALE GENOMIC DNA]</scope>
    <source>
        <strain evidence="1 2">Baltimore</strain>
    </source>
</reference>
<keyword evidence="2" id="KW-1185">Reference proteome</keyword>
<name>A0A368FCV3_ANCCA</name>
<evidence type="ECO:0000313" key="1">
    <source>
        <dbReference type="EMBL" id="RCN29984.1"/>
    </source>
</evidence>
<accession>A0A368FCV3</accession>
<sequence>MEDSTGATDLLNGCGGLLRKISLQMKGDCFSSSLRTVHVHHYWDSPTSNCRFLFVVWRFRMIRIKAI</sequence>
<gene>
    <name evidence="1" type="ORF">ANCCAN_24253</name>
</gene>
<comment type="caution">
    <text evidence="1">The sequence shown here is derived from an EMBL/GenBank/DDBJ whole genome shotgun (WGS) entry which is preliminary data.</text>
</comment>
<dbReference type="AlphaFoldDB" id="A0A368FCV3"/>
<proteinExistence type="predicted"/>